<dbReference type="AlphaFoldDB" id="A0A284R560"/>
<protein>
    <submittedName>
        <fullName evidence="1">Uncharacterized protein</fullName>
    </submittedName>
</protein>
<proteinExistence type="predicted"/>
<accession>A0A284R560</accession>
<name>A0A284R560_ARMOS</name>
<organism evidence="1 2">
    <name type="scientific">Armillaria ostoyae</name>
    <name type="common">Armillaria root rot fungus</name>
    <dbReference type="NCBI Taxonomy" id="47428"/>
    <lineage>
        <taxon>Eukaryota</taxon>
        <taxon>Fungi</taxon>
        <taxon>Dikarya</taxon>
        <taxon>Basidiomycota</taxon>
        <taxon>Agaricomycotina</taxon>
        <taxon>Agaricomycetes</taxon>
        <taxon>Agaricomycetidae</taxon>
        <taxon>Agaricales</taxon>
        <taxon>Marasmiineae</taxon>
        <taxon>Physalacriaceae</taxon>
        <taxon>Armillaria</taxon>
    </lineage>
</organism>
<keyword evidence="2" id="KW-1185">Reference proteome</keyword>
<reference evidence="2" key="1">
    <citation type="journal article" date="2017" name="Nat. Ecol. Evol.">
        <title>Genome expansion and lineage-specific genetic innovations in the forest pathogenic fungi Armillaria.</title>
        <authorList>
            <person name="Sipos G."/>
            <person name="Prasanna A.N."/>
            <person name="Walter M.C."/>
            <person name="O'Connor E."/>
            <person name="Balint B."/>
            <person name="Krizsan K."/>
            <person name="Kiss B."/>
            <person name="Hess J."/>
            <person name="Varga T."/>
            <person name="Slot J."/>
            <person name="Riley R."/>
            <person name="Boka B."/>
            <person name="Rigling D."/>
            <person name="Barry K."/>
            <person name="Lee J."/>
            <person name="Mihaltcheva S."/>
            <person name="LaButti K."/>
            <person name="Lipzen A."/>
            <person name="Waldron R."/>
            <person name="Moloney N.M."/>
            <person name="Sperisen C."/>
            <person name="Kredics L."/>
            <person name="Vagvoelgyi C."/>
            <person name="Patrignani A."/>
            <person name="Fitzpatrick D."/>
            <person name="Nagy I."/>
            <person name="Doyle S."/>
            <person name="Anderson J.B."/>
            <person name="Grigoriev I.V."/>
            <person name="Gueldener U."/>
            <person name="Muensterkoetter M."/>
            <person name="Nagy L.G."/>
        </authorList>
    </citation>
    <scope>NUCLEOTIDE SEQUENCE [LARGE SCALE GENOMIC DNA]</scope>
    <source>
        <strain evidence="2">C18/9</strain>
    </source>
</reference>
<evidence type="ECO:0000313" key="1">
    <source>
        <dbReference type="EMBL" id="SJL03857.1"/>
    </source>
</evidence>
<dbReference type="EMBL" id="FUEG01000004">
    <property type="protein sequence ID" value="SJL03857.1"/>
    <property type="molecule type" value="Genomic_DNA"/>
</dbReference>
<dbReference type="Proteomes" id="UP000219338">
    <property type="component" value="Unassembled WGS sequence"/>
</dbReference>
<gene>
    <name evidence="1" type="ORF">ARMOST_07214</name>
</gene>
<sequence>MNGSLKSLKLLTGSGIRHSMSSGICYWFVLDQTPVNRSHGKPYVYWISFSSSAFSERLISAIKTTSFGSLESFGTRLEKLRSVWRSEEIHVSRTTVSMNCTRSKWQLKAFKVPRKEHRVMVEDEGIGR</sequence>
<evidence type="ECO:0000313" key="2">
    <source>
        <dbReference type="Proteomes" id="UP000219338"/>
    </source>
</evidence>